<dbReference type="HOGENOM" id="CLU_2380662_0_0_4"/>
<organism evidence="1 2">
    <name type="scientific">Burkholderia lata (strain ATCC 17760 / DSM 23089 / LMG 22485 / NCIMB 9086 / R18194 / 383)</name>
    <dbReference type="NCBI Taxonomy" id="482957"/>
    <lineage>
        <taxon>Bacteria</taxon>
        <taxon>Pseudomonadati</taxon>
        <taxon>Pseudomonadota</taxon>
        <taxon>Betaproteobacteria</taxon>
        <taxon>Burkholderiales</taxon>
        <taxon>Burkholderiaceae</taxon>
        <taxon>Burkholderia</taxon>
        <taxon>Burkholderia cepacia complex</taxon>
    </lineage>
</organism>
<dbReference type="KEGG" id="bur:Bcep18194_C7318"/>
<accession>Q39MF4</accession>
<reference evidence="1" key="1">
    <citation type="submission" date="2009-01" db="EMBL/GenBank/DDBJ databases">
        <title>Complete sequence of chromosome 3 of Burkholderia sp. 383.</title>
        <authorList>
            <consortium name="US DOE Joint Genome Institute"/>
            <person name="Copeland A."/>
            <person name="Lucas S."/>
            <person name="Lapidus A."/>
            <person name="Barry K."/>
            <person name="Detter J.C."/>
            <person name="Glavina T."/>
            <person name="Hammon N."/>
            <person name="Israni S."/>
            <person name="Pitluck S."/>
            <person name="Chain P."/>
            <person name="Malfatti S."/>
            <person name="Shin M."/>
            <person name="Vergez L."/>
            <person name="Schmutz J."/>
            <person name="Larimer F."/>
            <person name="Land M."/>
            <person name="Kyrpides N."/>
            <person name="Lykidis A."/>
            <person name="Richardson P."/>
        </authorList>
    </citation>
    <scope>NUCLEOTIDE SEQUENCE</scope>
    <source>
        <strain evidence="1">383</strain>
    </source>
</reference>
<name>Q39MF4_BURL3</name>
<dbReference type="Proteomes" id="UP000002705">
    <property type="component" value="Chromosome 3"/>
</dbReference>
<sequence length="94" mass="10067">MSGRLPDTRSIARQVRDPDRAITHACACGRSERLRLDATGAADAAPMSPALRGIEQGARNVAGRIVSQDDPHHSHQFGYLNRVHSTIPTGIAGE</sequence>
<protein>
    <submittedName>
        <fullName evidence="1">Uncharacterized protein</fullName>
    </submittedName>
</protein>
<keyword evidence="2" id="KW-1185">Reference proteome</keyword>
<dbReference type="EMBL" id="CP000150">
    <property type="protein sequence ID" value="ABB06362.1"/>
    <property type="molecule type" value="Genomic_DNA"/>
</dbReference>
<evidence type="ECO:0000313" key="2">
    <source>
        <dbReference type="Proteomes" id="UP000002705"/>
    </source>
</evidence>
<evidence type="ECO:0000313" key="1">
    <source>
        <dbReference type="EMBL" id="ABB06362.1"/>
    </source>
</evidence>
<proteinExistence type="predicted"/>
<gene>
    <name evidence="1" type="ordered locus">Bcep18194_C7318</name>
</gene>
<dbReference type="PATRIC" id="fig|482957.22.peg.7900"/>
<dbReference type="AlphaFoldDB" id="Q39MF4"/>